<evidence type="ECO:0000313" key="1">
    <source>
        <dbReference type="EMBL" id="CAE6489635.1"/>
    </source>
</evidence>
<dbReference type="Proteomes" id="UP000601736">
    <property type="component" value="Unassembled WGS sequence"/>
</dbReference>
<evidence type="ECO:0000313" key="2">
    <source>
        <dbReference type="Proteomes" id="UP000601736"/>
    </source>
</evidence>
<dbReference type="AlphaFoldDB" id="A0A8H9D7U3"/>
<protein>
    <submittedName>
        <fullName evidence="1">Uncharacterized protein</fullName>
    </submittedName>
</protein>
<organism evidence="1 2">
    <name type="scientific">Nitrosomonas nitrosa</name>
    <dbReference type="NCBI Taxonomy" id="52442"/>
    <lineage>
        <taxon>Bacteria</taxon>
        <taxon>Pseudomonadati</taxon>
        <taxon>Pseudomonadota</taxon>
        <taxon>Betaproteobacteria</taxon>
        <taxon>Nitrosomonadales</taxon>
        <taxon>Nitrosomonadaceae</taxon>
        <taxon>Nitrosomonas</taxon>
    </lineage>
</organism>
<accession>A0A8H9D7U3</accession>
<gene>
    <name evidence="1" type="ORF">NMYAN_100059</name>
</gene>
<dbReference type="EMBL" id="CAJNAP010000002">
    <property type="protein sequence ID" value="CAE6489635.1"/>
    <property type="molecule type" value="Genomic_DNA"/>
</dbReference>
<name>A0A8H9D7U3_9PROT</name>
<comment type="caution">
    <text evidence="1">The sequence shown here is derived from an EMBL/GenBank/DDBJ whole genome shotgun (WGS) entry which is preliminary data.</text>
</comment>
<proteinExistence type="predicted"/>
<sequence length="53" mass="6273">MTYLYQTHHGKRIVHLLRPDEHQANILRALDINITFPTKPRICKRTQINKHAA</sequence>
<reference evidence="1" key="1">
    <citation type="submission" date="2021-02" db="EMBL/GenBank/DDBJ databases">
        <authorList>
            <person name="Han P."/>
        </authorList>
    </citation>
    <scope>NUCLEOTIDE SEQUENCE</scope>
    <source>
        <strain evidence="1">Nitrosomonas nitrosa 18-3D</strain>
    </source>
</reference>